<dbReference type="Proteomes" id="UP000006319">
    <property type="component" value="Chromosome 9"/>
</dbReference>
<feature type="region of interest" description="Disordered" evidence="1">
    <location>
        <begin position="256"/>
        <end position="309"/>
    </location>
</feature>
<feature type="compositionally biased region" description="Polar residues" evidence="1">
    <location>
        <begin position="256"/>
        <end position="280"/>
    </location>
</feature>
<keyword evidence="3" id="KW-1185">Reference proteome</keyword>
<reference evidence="2 3" key="1">
    <citation type="journal article" date="2012" name="Nat. Genet.">
        <title>Plasmodium cynomolgi genome sequences provide insight into Plasmodium vivax and the monkey malaria clade.</title>
        <authorList>
            <person name="Tachibana S."/>
            <person name="Sullivan S.A."/>
            <person name="Kawai S."/>
            <person name="Nakamura S."/>
            <person name="Kim H.R."/>
            <person name="Goto N."/>
            <person name="Arisue N."/>
            <person name="Palacpac N.M.Q."/>
            <person name="Honma H."/>
            <person name="Yagi M."/>
            <person name="Tougan T."/>
            <person name="Katakai Y."/>
            <person name="Kaneko O."/>
            <person name="Mita T."/>
            <person name="Kita K."/>
            <person name="Yasutomi Y."/>
            <person name="Sutton P.L."/>
            <person name="Shakhbatyan R."/>
            <person name="Horii T."/>
            <person name="Yasunaga T."/>
            <person name="Barnwell J.W."/>
            <person name="Escalante A.A."/>
            <person name="Carlton J.M."/>
            <person name="Tanabe K."/>
        </authorList>
    </citation>
    <scope>NUCLEOTIDE SEQUENCE [LARGE SCALE GENOMIC DNA]</scope>
    <source>
        <strain evidence="2 3">B</strain>
    </source>
</reference>
<organism evidence="2 3">
    <name type="scientific">Plasmodium cynomolgi (strain B)</name>
    <dbReference type="NCBI Taxonomy" id="1120755"/>
    <lineage>
        <taxon>Eukaryota</taxon>
        <taxon>Sar</taxon>
        <taxon>Alveolata</taxon>
        <taxon>Apicomplexa</taxon>
        <taxon>Aconoidasida</taxon>
        <taxon>Haemosporida</taxon>
        <taxon>Plasmodiidae</taxon>
        <taxon>Plasmodium</taxon>
        <taxon>Plasmodium (Plasmodium)</taxon>
    </lineage>
</organism>
<accession>K6UKD2</accession>
<dbReference type="eggNOG" id="ENOG502SSUU">
    <property type="taxonomic scope" value="Eukaryota"/>
</dbReference>
<dbReference type="OMA" id="NCEHTYS"/>
<dbReference type="RefSeq" id="XP_004222665.1">
    <property type="nucleotide sequence ID" value="XM_004222617.1"/>
</dbReference>
<evidence type="ECO:0008006" key="4">
    <source>
        <dbReference type="Google" id="ProtNLM"/>
    </source>
</evidence>
<evidence type="ECO:0000256" key="1">
    <source>
        <dbReference type="SAM" id="MobiDB-lite"/>
    </source>
</evidence>
<evidence type="ECO:0000313" key="2">
    <source>
        <dbReference type="EMBL" id="GAB66718.1"/>
    </source>
</evidence>
<feature type="compositionally biased region" description="Low complexity" evidence="1">
    <location>
        <begin position="116"/>
        <end position="138"/>
    </location>
</feature>
<dbReference type="OrthoDB" id="26094at2759"/>
<name>K6UKD2_PLACD</name>
<dbReference type="VEuPathDB" id="PlasmoDB:PCYB_095020"/>
<sequence length="384" mass="42424">PPYCRIALLPNRLPAEPTAGKMLGGKENDGCSKASMKSKNIKIIKVPKFVSNKWLQYNNKDIVGLFEQNNNEISTLYVQKDDTDNVKKLTCNKGSTVNTYILKQSKVSLKPSKGVNPSSSPSATTTSTAPTNSNSKTSENVNQSKVKINLNNPVKENTDRNKDTDYVVCADVLKNCEHTYSFLPTLDEDYSLVLKERHYKTNVKKNRFTIIETRNEENIDSSHTLFKYYTSDDHLLNATGAGSAMGGAGTVPGAANTTNDAGLNSANSVSHLHGVSSTSSRDNKLGKSNKRTLQDTDGHFGSSSASKQKTKQVKKMHVFDIDKAKISMFKIFEREGKKGVPFSVFAKSFNIPSNYIKNILDEIAVKKKRVTDKKPVYFLKDCIG</sequence>
<feature type="region of interest" description="Disordered" evidence="1">
    <location>
        <begin position="110"/>
        <end position="146"/>
    </location>
</feature>
<proteinExistence type="predicted"/>
<dbReference type="GeneID" id="14693072"/>
<dbReference type="AlphaFoldDB" id="K6UKD2"/>
<evidence type="ECO:0000313" key="3">
    <source>
        <dbReference type="Proteomes" id="UP000006319"/>
    </source>
</evidence>
<feature type="non-terminal residue" evidence="2">
    <location>
        <position position="1"/>
    </location>
</feature>
<protein>
    <recommendedName>
        <fullName evidence="4">Transcription initiation factor IIF subunit beta</fullName>
    </recommendedName>
</protein>
<dbReference type="EMBL" id="DF157101">
    <property type="protein sequence ID" value="GAB66718.1"/>
    <property type="molecule type" value="Genomic_DNA"/>
</dbReference>
<gene>
    <name evidence="2" type="ORF">PCYB_095020</name>
</gene>
<dbReference type="KEGG" id="pcy:PCYB_095020"/>